<evidence type="ECO:0000256" key="3">
    <source>
        <dbReference type="ARBA" id="ARBA00022989"/>
    </source>
</evidence>
<feature type="transmembrane region" description="Helical" evidence="5">
    <location>
        <begin position="152"/>
        <end position="167"/>
    </location>
</feature>
<feature type="transmembrane region" description="Helical" evidence="5">
    <location>
        <begin position="219"/>
        <end position="240"/>
    </location>
</feature>
<feature type="transmembrane region" description="Helical" evidence="5">
    <location>
        <begin position="352"/>
        <end position="369"/>
    </location>
</feature>
<keyword evidence="3 5" id="KW-1133">Transmembrane helix</keyword>
<dbReference type="HOGENOM" id="CLU_653652_0_0_10"/>
<sequence length="418" mass="47736">MMNFEAIFKRLHLYLFLFSELALSSPLAAPLQSSVRRIVVIGGVSYAILFFPRLPRHLRIGTVLYLVLIALLMSTSYFKYGQAIGSLQYMSLSLSTTVVYGGFMGAWFMRDISVKEIVTVTLILFAFNQLALGRILTHQFNSTDRSTSSEETYYLTLVFCFYLVSFLQDNKGKNMNMAIFSLLLIIGFFHRTLWITTGVAIVIIMLVMRGAVQKRFMRITVLALPYLIIGVISVALLVAAKPEIMDSLLASVDDIENSNTQGTSGWRYNQRELYLERIVQRPFFGWMYDGYDDGELTAVLEDIQDWIGVKGTFIHSGYIHVLYHYGIFGIVLIYGLLINTLLFMWRHFRQDPGYIALFVFLCTGFIFSWSYQLPLFYWALVGVGSYMACLVPVEHVDGQLRRVGVHELEDENRPVLAN</sequence>
<feature type="domain" description="O-antigen ligase-related" evidence="6">
    <location>
        <begin position="178"/>
        <end position="333"/>
    </location>
</feature>
<feature type="transmembrane region" description="Helical" evidence="5">
    <location>
        <begin position="34"/>
        <end position="51"/>
    </location>
</feature>
<dbReference type="STRING" id="1166018.FAES_0803"/>
<evidence type="ECO:0000256" key="5">
    <source>
        <dbReference type="SAM" id="Phobius"/>
    </source>
</evidence>
<feature type="transmembrane region" description="Helical" evidence="5">
    <location>
        <begin position="63"/>
        <end position="80"/>
    </location>
</feature>
<dbReference type="KEGG" id="fae:FAES_0803"/>
<feature type="transmembrane region" description="Helical" evidence="5">
    <location>
        <begin position="322"/>
        <end position="345"/>
    </location>
</feature>
<name>I0K3W1_9BACT</name>
<keyword evidence="4 5" id="KW-0472">Membrane</keyword>
<keyword evidence="8" id="KW-1185">Reference proteome</keyword>
<evidence type="ECO:0000256" key="2">
    <source>
        <dbReference type="ARBA" id="ARBA00022692"/>
    </source>
</evidence>
<feature type="transmembrane region" description="Helical" evidence="5">
    <location>
        <begin position="86"/>
        <end position="108"/>
    </location>
</feature>
<dbReference type="PATRIC" id="fig|1166018.3.peg.2519"/>
<dbReference type="Proteomes" id="UP000011058">
    <property type="component" value="Chromosome"/>
</dbReference>
<evidence type="ECO:0000313" key="8">
    <source>
        <dbReference type="Proteomes" id="UP000011058"/>
    </source>
</evidence>
<dbReference type="AlphaFoldDB" id="I0K3W1"/>
<evidence type="ECO:0000256" key="1">
    <source>
        <dbReference type="ARBA" id="ARBA00004141"/>
    </source>
</evidence>
<protein>
    <recommendedName>
        <fullName evidence="6">O-antigen ligase-related domain-containing protein</fullName>
    </recommendedName>
</protein>
<comment type="subcellular location">
    <subcellularLocation>
        <location evidence="1">Membrane</location>
        <topology evidence="1">Multi-pass membrane protein</topology>
    </subcellularLocation>
</comment>
<evidence type="ECO:0000259" key="6">
    <source>
        <dbReference type="Pfam" id="PF04932"/>
    </source>
</evidence>
<dbReference type="GO" id="GO:0016020">
    <property type="term" value="C:membrane"/>
    <property type="evidence" value="ECO:0007669"/>
    <property type="project" value="UniProtKB-SubCell"/>
</dbReference>
<dbReference type="EMBL" id="HE796683">
    <property type="protein sequence ID" value="CCG98814.1"/>
    <property type="molecule type" value="Genomic_DNA"/>
</dbReference>
<proteinExistence type="predicted"/>
<feature type="transmembrane region" description="Helical" evidence="5">
    <location>
        <begin position="120"/>
        <end position="140"/>
    </location>
</feature>
<organism evidence="7 8">
    <name type="scientific">Fibrella aestuarina BUZ 2</name>
    <dbReference type="NCBI Taxonomy" id="1166018"/>
    <lineage>
        <taxon>Bacteria</taxon>
        <taxon>Pseudomonadati</taxon>
        <taxon>Bacteroidota</taxon>
        <taxon>Cytophagia</taxon>
        <taxon>Cytophagales</taxon>
        <taxon>Spirosomataceae</taxon>
        <taxon>Fibrella</taxon>
    </lineage>
</organism>
<evidence type="ECO:0000256" key="4">
    <source>
        <dbReference type="ARBA" id="ARBA00023136"/>
    </source>
</evidence>
<accession>I0K3W1</accession>
<dbReference type="InterPro" id="IPR007016">
    <property type="entry name" value="O-antigen_ligase-rel_domated"/>
</dbReference>
<keyword evidence="2 5" id="KW-0812">Transmembrane</keyword>
<evidence type="ECO:0000313" key="7">
    <source>
        <dbReference type="EMBL" id="CCG98814.1"/>
    </source>
</evidence>
<reference evidence="7 8" key="1">
    <citation type="journal article" date="2012" name="J. Bacteriol.">
        <title>Genome Sequence of Fibrella aestuarina BUZ 2T, a Filamentous Marine Bacterium.</title>
        <authorList>
            <person name="Filippini M."/>
            <person name="Qi W."/>
            <person name="Blom J."/>
            <person name="Goesmann A."/>
            <person name="Smits T.H."/>
            <person name="Bagheri H.C."/>
        </authorList>
    </citation>
    <scope>NUCLEOTIDE SEQUENCE [LARGE SCALE GENOMIC DNA]</scope>
    <source>
        <strain evidence="8">BUZ 2T</strain>
    </source>
</reference>
<dbReference type="eggNOG" id="COG3307">
    <property type="taxonomic scope" value="Bacteria"/>
</dbReference>
<dbReference type="Pfam" id="PF04932">
    <property type="entry name" value="Wzy_C"/>
    <property type="match status" value="1"/>
</dbReference>
<gene>
    <name evidence="7" type="ORF">FAES_0803</name>
</gene>